<dbReference type="OrthoDB" id="5673at2759"/>
<organism evidence="12 13">
    <name type="scientific">Eragrostis curvula</name>
    <name type="common">weeping love grass</name>
    <dbReference type="NCBI Taxonomy" id="38414"/>
    <lineage>
        <taxon>Eukaryota</taxon>
        <taxon>Viridiplantae</taxon>
        <taxon>Streptophyta</taxon>
        <taxon>Embryophyta</taxon>
        <taxon>Tracheophyta</taxon>
        <taxon>Spermatophyta</taxon>
        <taxon>Magnoliopsida</taxon>
        <taxon>Liliopsida</taxon>
        <taxon>Poales</taxon>
        <taxon>Poaceae</taxon>
        <taxon>PACMAD clade</taxon>
        <taxon>Chloridoideae</taxon>
        <taxon>Eragrostideae</taxon>
        <taxon>Eragrostidinae</taxon>
        <taxon>Eragrostis</taxon>
    </lineage>
</organism>
<comment type="caution">
    <text evidence="12">The sequence shown here is derived from an EMBL/GenBank/DDBJ whole genome shotgun (WGS) entry which is preliminary data.</text>
</comment>
<dbReference type="InterPro" id="IPR039606">
    <property type="entry name" value="Phytol/farnesol_kinase"/>
</dbReference>
<reference evidence="12 13" key="1">
    <citation type="journal article" date="2019" name="Sci. Rep.">
        <title>A high-quality genome of Eragrostis curvula grass provides insights into Poaceae evolution and supports new strategies to enhance forage quality.</title>
        <authorList>
            <person name="Carballo J."/>
            <person name="Santos B.A.C.M."/>
            <person name="Zappacosta D."/>
            <person name="Garbus I."/>
            <person name="Selva J.P."/>
            <person name="Gallo C.A."/>
            <person name="Diaz A."/>
            <person name="Albertini E."/>
            <person name="Caccamo M."/>
            <person name="Echenique V."/>
        </authorList>
    </citation>
    <scope>NUCLEOTIDE SEQUENCE [LARGE SCALE GENOMIC DNA]</scope>
    <source>
        <strain evidence="13">cv. Victoria</strain>
        <tissue evidence="12">Leaf</tissue>
    </source>
</reference>
<keyword evidence="8" id="KW-0809">Transit peptide</keyword>
<feature type="non-terminal residue" evidence="12">
    <location>
        <position position="1"/>
    </location>
</feature>
<name>A0A5J9UV93_9POAL</name>
<dbReference type="AlphaFoldDB" id="A0A5J9UV93"/>
<feature type="transmembrane region" description="Helical" evidence="11">
    <location>
        <begin position="258"/>
        <end position="277"/>
    </location>
</feature>
<keyword evidence="10 11" id="KW-0472">Membrane</keyword>
<keyword evidence="6 11" id="KW-0812">Transmembrane</keyword>
<evidence type="ECO:0000256" key="8">
    <source>
        <dbReference type="ARBA" id="ARBA00022946"/>
    </source>
</evidence>
<feature type="transmembrane region" description="Helical" evidence="11">
    <location>
        <begin position="198"/>
        <end position="219"/>
    </location>
</feature>
<accession>A0A5J9UV93</accession>
<evidence type="ECO:0000256" key="4">
    <source>
        <dbReference type="ARBA" id="ARBA00022640"/>
    </source>
</evidence>
<dbReference type="PANTHER" id="PTHR32523">
    <property type="entry name" value="PHYTOL KINASE 1, CHLOROPLASTIC"/>
    <property type="match status" value="1"/>
</dbReference>
<feature type="transmembrane region" description="Helical" evidence="11">
    <location>
        <begin position="7"/>
        <end position="28"/>
    </location>
</feature>
<feature type="transmembrane region" description="Helical" evidence="11">
    <location>
        <begin position="97"/>
        <end position="121"/>
    </location>
</feature>
<feature type="transmembrane region" description="Helical" evidence="11">
    <location>
        <begin position="231"/>
        <end position="252"/>
    </location>
</feature>
<dbReference type="GO" id="GO:0031969">
    <property type="term" value="C:chloroplast membrane"/>
    <property type="evidence" value="ECO:0007669"/>
    <property type="project" value="UniProtKB-SubCell"/>
</dbReference>
<keyword evidence="4" id="KW-0934">Plastid</keyword>
<evidence type="ECO:0000256" key="1">
    <source>
        <dbReference type="ARBA" id="ARBA00004508"/>
    </source>
</evidence>
<feature type="transmembrane region" description="Helical" evidence="11">
    <location>
        <begin position="142"/>
        <end position="158"/>
    </location>
</feature>
<evidence type="ECO:0000256" key="2">
    <source>
        <dbReference type="ARBA" id="ARBA00010794"/>
    </source>
</evidence>
<proteinExistence type="inferred from homology"/>
<evidence type="ECO:0000256" key="9">
    <source>
        <dbReference type="ARBA" id="ARBA00022989"/>
    </source>
</evidence>
<gene>
    <name evidence="12" type="ORF">EJB05_30133</name>
</gene>
<dbReference type="Proteomes" id="UP000324897">
    <property type="component" value="Chromosome 2"/>
</dbReference>
<keyword evidence="9 11" id="KW-1133">Transmembrane helix</keyword>
<comment type="subcellular location">
    <subcellularLocation>
        <location evidence="1">Plastid</location>
        <location evidence="1">Chloroplast membrane</location>
        <topology evidence="1">Multi-pass membrane protein</topology>
    </subcellularLocation>
</comment>
<evidence type="ECO:0008006" key="14">
    <source>
        <dbReference type="Google" id="ProtNLM"/>
    </source>
</evidence>
<keyword evidence="13" id="KW-1185">Reference proteome</keyword>
<keyword evidence="3" id="KW-0150">Chloroplast</keyword>
<keyword evidence="5" id="KW-0808">Transferase</keyword>
<evidence type="ECO:0000313" key="12">
    <source>
        <dbReference type="EMBL" id="TVU27516.1"/>
    </source>
</evidence>
<dbReference type="EMBL" id="RWGY01000013">
    <property type="protein sequence ID" value="TVU27516.1"/>
    <property type="molecule type" value="Genomic_DNA"/>
</dbReference>
<evidence type="ECO:0000256" key="3">
    <source>
        <dbReference type="ARBA" id="ARBA00022528"/>
    </source>
</evidence>
<dbReference type="Gramene" id="TVU27516">
    <property type="protein sequence ID" value="TVU27516"/>
    <property type="gene ID" value="EJB05_30133"/>
</dbReference>
<protein>
    <recommendedName>
        <fullName evidence="14">Phytol kinase</fullName>
    </recommendedName>
</protein>
<dbReference type="PANTHER" id="PTHR32523:SF9">
    <property type="entry name" value="OS12G0105500 PROTEIN"/>
    <property type="match status" value="1"/>
</dbReference>
<evidence type="ECO:0000256" key="5">
    <source>
        <dbReference type="ARBA" id="ARBA00022679"/>
    </source>
</evidence>
<sequence>MWTESPLLRDVGAALLTAVVAAAVLRFWEVVANRELLDQVSFSLASSVISPFPIREFLLFWCELVLRSQLKSKKMVHITVGFAYFLMWPLFSSDDVYAPFLAPLIIELNIVKVTLIGLGIVKDEGVVNSMTRHGDRRELLKGPLYYACAVTLTTIIFWRTSPISIAVLCNLFAGDGVADIVGRRLGHAKLPHNNDKSYAGSIAMFIAGFIASALLMCYFHHFGFVEQSWRMVLAFGVISFVAAVVESLPISTRLDDNLTVTLASALVGALVFHFIGVRNLCCMNSDGSNISAIVQMVFAGSSSK</sequence>
<evidence type="ECO:0000256" key="7">
    <source>
        <dbReference type="ARBA" id="ARBA00022777"/>
    </source>
</evidence>
<evidence type="ECO:0000256" key="6">
    <source>
        <dbReference type="ARBA" id="ARBA00022692"/>
    </source>
</evidence>
<evidence type="ECO:0000313" key="13">
    <source>
        <dbReference type="Proteomes" id="UP000324897"/>
    </source>
</evidence>
<feature type="transmembrane region" description="Helical" evidence="11">
    <location>
        <begin position="74"/>
        <end position="91"/>
    </location>
</feature>
<evidence type="ECO:0000256" key="11">
    <source>
        <dbReference type="SAM" id="Phobius"/>
    </source>
</evidence>
<dbReference type="GO" id="GO:0016301">
    <property type="term" value="F:kinase activity"/>
    <property type="evidence" value="ECO:0007669"/>
    <property type="project" value="UniProtKB-KW"/>
</dbReference>
<evidence type="ECO:0000256" key="10">
    <source>
        <dbReference type="ARBA" id="ARBA00023136"/>
    </source>
</evidence>
<comment type="similarity">
    <text evidence="2">Belongs to the polyprenol kinase family.</text>
</comment>
<keyword evidence="7" id="KW-0418">Kinase</keyword>